<accession>G7VPE6</accession>
<evidence type="ECO:0000256" key="1">
    <source>
        <dbReference type="ARBA" id="ARBA00001974"/>
    </source>
</evidence>
<dbReference type="KEGG" id="pta:HPL003_24755"/>
<dbReference type="PANTHER" id="PTHR43429">
    <property type="entry name" value="PYRIDINE NUCLEOTIDE-DISULFIDE OXIDOREDUCTASE DOMAIN-CONTAINING"/>
    <property type="match status" value="1"/>
</dbReference>
<dbReference type="InterPro" id="IPR012744">
    <property type="entry name" value="Nitri_red_NirB"/>
</dbReference>
<dbReference type="GO" id="GO:0050660">
    <property type="term" value="F:flavin adenine dinucleotide binding"/>
    <property type="evidence" value="ECO:0007669"/>
    <property type="project" value="InterPro"/>
</dbReference>
<dbReference type="InterPro" id="IPR041854">
    <property type="entry name" value="BFD-like_2Fe2S-bd_dom_sf"/>
</dbReference>
<dbReference type="PRINTS" id="PR00368">
    <property type="entry name" value="FADPNR"/>
</dbReference>
<dbReference type="CDD" id="cd19943">
    <property type="entry name" value="NirB_Fer2_BFD-like_1"/>
    <property type="match status" value="1"/>
</dbReference>
<proteinExistence type="predicted"/>
<dbReference type="Gene3D" id="3.30.413.10">
    <property type="entry name" value="Sulfite Reductase Hemoprotein, domain 1"/>
    <property type="match status" value="1"/>
</dbReference>
<dbReference type="PANTHER" id="PTHR43429:SF3">
    <property type="entry name" value="NITRITE REDUCTASE [NAD(P)H]"/>
    <property type="match status" value="1"/>
</dbReference>
<dbReference type="InterPro" id="IPR041575">
    <property type="entry name" value="Rubredoxin_C"/>
</dbReference>
<dbReference type="NCBIfam" id="TIGR02374">
    <property type="entry name" value="nitri_red_nirB"/>
    <property type="match status" value="1"/>
</dbReference>
<evidence type="ECO:0000313" key="13">
    <source>
        <dbReference type="EMBL" id="AET61667.1"/>
    </source>
</evidence>
<dbReference type="CDD" id="cd19944">
    <property type="entry name" value="NirB_Fer2_BFD-like_2"/>
    <property type="match status" value="1"/>
</dbReference>
<dbReference type="EMBL" id="CP003107">
    <property type="protein sequence ID" value="AET61667.1"/>
    <property type="molecule type" value="Genomic_DNA"/>
</dbReference>
<reference evidence="14" key="1">
    <citation type="submission" date="2011-11" db="EMBL/GenBank/DDBJ databases">
        <title>Complete sequence of Paenibacillus terrae HPL-003.</title>
        <authorList>
            <person name="Shin S.H."/>
            <person name="Kim S."/>
            <person name="Kim J.Y."/>
        </authorList>
    </citation>
    <scope>NUCLEOTIDE SEQUENCE [LARGE SCALE GENOMIC DNA]</scope>
    <source>
        <strain evidence="14">HPL-003</strain>
    </source>
</reference>
<sequence length="734" mass="79562">MVKKLVIVGNGMAGIKCVEEILDLEPDQFQITIFGAEPRPGYNRVLLSKMLQDESSFEHIVTHNWAWYEENGVRLYAGERVCNFDIAARTVETETGIKEPYDMLILATGSLPFIPPIPGARKRGVIAFRDASDCETMAEYAQTYEKATVIGGGLLGLEAAQGLLNLGKEVGVVHNAQYLMNRQLDQTAAALLQRELEQQGMWFHLAKKTVNIMGRNRVRGLMFSDGNRLETDLVVLAVGIRPNIELVQGSGLKVNHAIVVDDYMRTSIPDIYAVGECAEHCGISYGLVAPLYEQCKVLAKVICGRETTPYEGSIPYAQLKVAGIHVFSAGNIREEGNETAVMEYDGMRGIYKKVMMRNGAVTGAILFGDTAESTSLLGMVRRGAPTTELASQDRGVSRAEEAAAALPEEETVCACNGVSKGTILRAITTDKLKTVEEVKSRTKASASCGGCRPLVAALVKNGLSRSTVSEAVVTLTDQEVVPVCGCTHYDHDSLKTAMVAAVCRTPAEVVSRLGWTRQQGCELCRPAVLYYLESLGLREISASSQLAGDVAIQTTAQHGGEPVSASLRFVNFMGLNGESQLFSESNQIGGEAWVEAVRLKERLSAVWGSRALPAPIAVAVCPGPEYPGGVLVRDIGLSRSPAGWEVYAGGHAEHPVRQGRLLGVEENAEEALLMAIACLQMYRHNARYGEKMWEWIERTDVLVLRESVLDAALRSGLAGMAGSLRDYNSDRVTG</sequence>
<dbReference type="SUPFAM" id="SSF56014">
    <property type="entry name" value="Nitrite and sulphite reductase 4Fe-4S domain-like"/>
    <property type="match status" value="1"/>
</dbReference>
<dbReference type="Pfam" id="PF07992">
    <property type="entry name" value="Pyr_redox_2"/>
    <property type="match status" value="1"/>
</dbReference>
<dbReference type="InterPro" id="IPR050260">
    <property type="entry name" value="FAD-bd_OxRdtase"/>
</dbReference>
<dbReference type="FunFam" id="1.10.10.1100:FF:000002">
    <property type="entry name" value="Nitrite reductase large subunit"/>
    <property type="match status" value="1"/>
</dbReference>
<dbReference type="GO" id="GO:0051537">
    <property type="term" value="F:2 iron, 2 sulfur cluster binding"/>
    <property type="evidence" value="ECO:0007669"/>
    <property type="project" value="UniProtKB-KW"/>
</dbReference>
<dbReference type="GO" id="GO:0046872">
    <property type="term" value="F:metal ion binding"/>
    <property type="evidence" value="ECO:0007669"/>
    <property type="project" value="UniProtKB-KW"/>
</dbReference>
<dbReference type="GO" id="GO:0098809">
    <property type="term" value="F:nitrite reductase activity"/>
    <property type="evidence" value="ECO:0007669"/>
    <property type="project" value="InterPro"/>
</dbReference>
<comment type="cofactor">
    <cofactor evidence="1">
        <name>FAD</name>
        <dbReference type="ChEBI" id="CHEBI:57692"/>
    </cofactor>
</comment>
<organism evidence="13 14">
    <name type="scientific">Paenibacillus terrae (strain HPL-003)</name>
    <dbReference type="NCBI Taxonomy" id="985665"/>
    <lineage>
        <taxon>Bacteria</taxon>
        <taxon>Bacillati</taxon>
        <taxon>Bacillota</taxon>
        <taxon>Bacilli</taxon>
        <taxon>Bacillales</taxon>
        <taxon>Paenibacillaceae</taxon>
        <taxon>Paenibacillus</taxon>
    </lineage>
</organism>
<name>G7VPE6_PAETH</name>
<keyword evidence="3" id="KW-0001">2Fe-2S</keyword>
<dbReference type="Proteomes" id="UP000005876">
    <property type="component" value="Chromosome"/>
</dbReference>
<protein>
    <submittedName>
        <fullName evidence="13">Nitrite reductase (NAD(P)H)</fullName>
    </submittedName>
</protein>
<dbReference type="SUPFAM" id="SSF51905">
    <property type="entry name" value="FAD/NAD(P)-binding domain"/>
    <property type="match status" value="2"/>
</dbReference>
<reference key="2">
    <citation type="submission" date="2011-11" db="EMBL/GenBank/DDBJ databases">
        <authorList>
            <person name="Shin S.H."/>
            <person name="Kim S."/>
            <person name="Kim J.Y."/>
        </authorList>
    </citation>
    <scope>NUCLEOTIDE SEQUENCE</scope>
    <source>
        <strain>HPL-003</strain>
    </source>
</reference>
<dbReference type="STRING" id="985665.HPL003_24755"/>
<dbReference type="GO" id="GO:0042128">
    <property type="term" value="P:nitrate assimilation"/>
    <property type="evidence" value="ECO:0007669"/>
    <property type="project" value="UniProtKB-KW"/>
</dbReference>
<feature type="domain" description="BFD-like [2Fe-2S]-binding" evidence="10">
    <location>
        <begin position="483"/>
        <end position="533"/>
    </location>
</feature>
<dbReference type="AlphaFoldDB" id="G7VPE6"/>
<evidence type="ECO:0000256" key="5">
    <source>
        <dbReference type="ARBA" id="ARBA00022827"/>
    </source>
</evidence>
<dbReference type="OrthoDB" id="9792592at2"/>
<reference evidence="13 14" key="3">
    <citation type="journal article" date="2012" name="J. Bacteriol.">
        <title>Genome Sequence of Paenibacillus terrae HPL-003, a Xylanase-Producing Bacterium Isolated from Soil Found in Forest Residue.</title>
        <authorList>
            <person name="Shin S.H."/>
            <person name="Kim S."/>
            <person name="Kim J.Y."/>
            <person name="Song H.Y."/>
            <person name="Cho S.J."/>
            <person name="Kim D.R."/>
            <person name="Lee K.I."/>
            <person name="Lim H.K."/>
            <person name="Park N.J."/>
            <person name="Hwang I.T."/>
            <person name="Yang K.S."/>
        </authorList>
    </citation>
    <scope>NUCLEOTIDE SEQUENCE [LARGE SCALE GENOMIC DNA]</scope>
    <source>
        <strain evidence="13 14">HPL-003</strain>
    </source>
</reference>
<evidence type="ECO:0000256" key="7">
    <source>
        <dbReference type="ARBA" id="ARBA00023014"/>
    </source>
</evidence>
<dbReference type="Pfam" id="PF18267">
    <property type="entry name" value="Rubredoxin_C"/>
    <property type="match status" value="1"/>
</dbReference>
<evidence type="ECO:0000259" key="10">
    <source>
        <dbReference type="Pfam" id="PF04324"/>
    </source>
</evidence>
<dbReference type="GO" id="GO:0050661">
    <property type="term" value="F:NADP binding"/>
    <property type="evidence" value="ECO:0007669"/>
    <property type="project" value="InterPro"/>
</dbReference>
<dbReference type="InterPro" id="IPR045854">
    <property type="entry name" value="NO2/SO3_Rdtase_4Fe4S_sf"/>
</dbReference>
<dbReference type="Gene3D" id="3.30.390.30">
    <property type="match status" value="1"/>
</dbReference>
<dbReference type="HOGENOM" id="CLU_003291_0_0_9"/>
<evidence type="ECO:0000256" key="6">
    <source>
        <dbReference type="ARBA" id="ARBA00023004"/>
    </source>
</evidence>
<keyword evidence="7" id="KW-0411">Iron-sulfur</keyword>
<dbReference type="InterPro" id="IPR023753">
    <property type="entry name" value="FAD/NAD-binding_dom"/>
</dbReference>
<keyword evidence="2" id="KW-0285">Flavoprotein</keyword>
<keyword evidence="4" id="KW-0479">Metal-binding</keyword>
<evidence type="ECO:0000259" key="12">
    <source>
        <dbReference type="Pfam" id="PF18267"/>
    </source>
</evidence>
<dbReference type="RefSeq" id="WP_014282355.1">
    <property type="nucleotide sequence ID" value="NC_016641.1"/>
</dbReference>
<evidence type="ECO:0000313" key="14">
    <source>
        <dbReference type="Proteomes" id="UP000005876"/>
    </source>
</evidence>
<feature type="domain" description="BFD-like [2Fe-2S]-binding" evidence="10">
    <location>
        <begin position="412"/>
        <end position="460"/>
    </location>
</feature>
<feature type="domain" description="FAD/NAD(P)-binding" evidence="11">
    <location>
        <begin position="4"/>
        <end position="278"/>
    </location>
</feature>
<dbReference type="InterPro" id="IPR007419">
    <property type="entry name" value="BFD-like_2Fe2S-bd_dom"/>
</dbReference>
<evidence type="ECO:0000256" key="9">
    <source>
        <dbReference type="ARBA" id="ARBA00034078"/>
    </source>
</evidence>
<dbReference type="FunFam" id="3.50.50.60:FF:000033">
    <property type="entry name" value="Nitrite reductase [NAD(P)H], large subunit"/>
    <property type="match status" value="1"/>
</dbReference>
<evidence type="ECO:0000256" key="4">
    <source>
        <dbReference type="ARBA" id="ARBA00022723"/>
    </source>
</evidence>
<dbReference type="eggNOG" id="COG1251">
    <property type="taxonomic scope" value="Bacteria"/>
</dbReference>
<keyword evidence="8" id="KW-0534">Nitrate assimilation</keyword>
<dbReference type="Gene3D" id="1.10.10.1100">
    <property type="entry name" value="BFD-like [2Fe-2S]-binding domain"/>
    <property type="match status" value="1"/>
</dbReference>
<keyword evidence="6" id="KW-0408">Iron</keyword>
<dbReference type="Pfam" id="PF04324">
    <property type="entry name" value="Fer2_BFD"/>
    <property type="match status" value="2"/>
</dbReference>
<dbReference type="InterPro" id="IPR036188">
    <property type="entry name" value="FAD/NAD-bd_sf"/>
</dbReference>
<keyword evidence="5" id="KW-0274">FAD</keyword>
<dbReference type="Gene3D" id="3.50.50.60">
    <property type="entry name" value="FAD/NAD(P)-binding domain"/>
    <property type="match status" value="2"/>
</dbReference>
<evidence type="ECO:0000256" key="8">
    <source>
        <dbReference type="ARBA" id="ARBA00023063"/>
    </source>
</evidence>
<evidence type="ECO:0000256" key="2">
    <source>
        <dbReference type="ARBA" id="ARBA00022630"/>
    </source>
</evidence>
<evidence type="ECO:0000256" key="3">
    <source>
        <dbReference type="ARBA" id="ARBA00022714"/>
    </source>
</evidence>
<comment type="cofactor">
    <cofactor evidence="9">
        <name>[2Fe-2S] cluster</name>
        <dbReference type="ChEBI" id="CHEBI:190135"/>
    </cofactor>
</comment>
<feature type="domain" description="NADH-rubredoxin oxidoreductase C-terminal" evidence="12">
    <location>
        <begin position="315"/>
        <end position="382"/>
    </location>
</feature>
<evidence type="ECO:0000259" key="11">
    <source>
        <dbReference type="Pfam" id="PF07992"/>
    </source>
</evidence>
<dbReference type="PRINTS" id="PR00411">
    <property type="entry name" value="PNDRDTASEI"/>
</dbReference>
<dbReference type="InterPro" id="IPR016156">
    <property type="entry name" value="FAD/NAD-linked_Rdtase_dimer_sf"/>
</dbReference>
<gene>
    <name evidence="13" type="ordered locus">HPL003_24755</name>
</gene>